<dbReference type="Proteomes" id="UP000031778">
    <property type="component" value="Chromosome"/>
</dbReference>
<organism evidence="2 3">
    <name type="scientific">Bacillus bombysepticus str. Wang</name>
    <dbReference type="NCBI Taxonomy" id="1330043"/>
    <lineage>
        <taxon>Bacteria</taxon>
        <taxon>Bacillati</taxon>
        <taxon>Bacillota</taxon>
        <taxon>Bacilli</taxon>
        <taxon>Bacillales</taxon>
        <taxon>Bacillaceae</taxon>
        <taxon>Bacillus</taxon>
        <taxon>Bacillus cereus group</taxon>
    </lineage>
</organism>
<protein>
    <recommendedName>
        <fullName evidence="4">Phr family secreted Rap phosphatase inhibitor</fullName>
    </recommendedName>
</protein>
<evidence type="ECO:0000313" key="2">
    <source>
        <dbReference type="EMBL" id="AHX19518.1"/>
    </source>
</evidence>
<gene>
    <name evidence="2" type="ORF">CY96_16460</name>
</gene>
<feature type="signal peptide" evidence="1">
    <location>
        <begin position="1"/>
        <end position="23"/>
    </location>
</feature>
<dbReference type="KEGG" id="bby:CY96_16460"/>
<feature type="chain" id="PRO_5040985503" description="Phr family secreted Rap phosphatase inhibitor" evidence="1">
    <location>
        <begin position="24"/>
        <end position="70"/>
    </location>
</feature>
<evidence type="ECO:0000256" key="1">
    <source>
        <dbReference type="SAM" id="SignalP"/>
    </source>
</evidence>
<evidence type="ECO:0008006" key="4">
    <source>
        <dbReference type="Google" id="ProtNLM"/>
    </source>
</evidence>
<accession>A0A9W3KV95</accession>
<dbReference type="EMBL" id="CP007512">
    <property type="protein sequence ID" value="AHX19518.1"/>
    <property type="molecule type" value="Genomic_DNA"/>
</dbReference>
<dbReference type="AlphaFoldDB" id="A0A9W3KV95"/>
<proteinExistence type="predicted"/>
<name>A0A9W3KV95_9BACI</name>
<sequence>MMKKIKLSIIGLAVISITTLGLSFTSETPKTQLGYVALNIGDTPAPQRPDLVQSVDVSKDYNSTTTEKAL</sequence>
<evidence type="ECO:0000313" key="3">
    <source>
        <dbReference type="Proteomes" id="UP000031778"/>
    </source>
</evidence>
<keyword evidence="1" id="KW-0732">Signal</keyword>
<keyword evidence="3" id="KW-1185">Reference proteome</keyword>
<reference evidence="2 3" key="1">
    <citation type="submission" date="2014-03" db="EMBL/GenBank/DDBJ databases">
        <title>The Complete Genome Sequence of Bacillus bombyseptieus.</title>
        <authorList>
            <person name="Cheng T."/>
            <person name="Lin P."/>
            <person name="Jin S."/>
            <person name="Wu Y."/>
            <person name="Fu B."/>
            <person name="Long R."/>
            <person name="Liu D."/>
            <person name="Guo Y."/>
            <person name="Peng L."/>
            <person name="Xia Q."/>
        </authorList>
    </citation>
    <scope>NUCLEOTIDE SEQUENCE [LARGE SCALE GENOMIC DNA]</scope>
    <source>
        <strain evidence="3">wang</strain>
    </source>
</reference>